<evidence type="ECO:0000256" key="1">
    <source>
        <dbReference type="ARBA" id="ARBA00005854"/>
    </source>
</evidence>
<evidence type="ECO:0000313" key="7">
    <source>
        <dbReference type="Proteomes" id="UP000239899"/>
    </source>
</evidence>
<feature type="domain" description="D-isomer specific 2-hydroxyacid dehydrogenase catalytic" evidence="4">
    <location>
        <begin position="41"/>
        <end position="371"/>
    </location>
</feature>
<dbReference type="InterPro" id="IPR029753">
    <property type="entry name" value="D-isomer_DH_CS"/>
</dbReference>
<dbReference type="GO" id="GO:0005829">
    <property type="term" value="C:cytosol"/>
    <property type="evidence" value="ECO:0007669"/>
    <property type="project" value="TreeGrafter"/>
</dbReference>
<evidence type="ECO:0000259" key="4">
    <source>
        <dbReference type="Pfam" id="PF00389"/>
    </source>
</evidence>
<protein>
    <submittedName>
        <fullName evidence="6">Glycerate dehydrogenase</fullName>
    </submittedName>
</protein>
<dbReference type="SUPFAM" id="SSF52283">
    <property type="entry name" value="Formate/glycerate dehydrogenase catalytic domain-like"/>
    <property type="match status" value="1"/>
</dbReference>
<dbReference type="Gene3D" id="3.40.50.720">
    <property type="entry name" value="NAD(P)-binding Rossmann-like Domain"/>
    <property type="match status" value="2"/>
</dbReference>
<name>A0A2P6U345_CHLSO</name>
<dbReference type="InterPro" id="IPR006140">
    <property type="entry name" value="D-isomer_DH_NAD-bd"/>
</dbReference>
<feature type="domain" description="D-isomer specific 2-hydroxyacid dehydrogenase NAD-binding" evidence="5">
    <location>
        <begin position="150"/>
        <end position="344"/>
    </location>
</feature>
<dbReference type="Proteomes" id="UP000239899">
    <property type="component" value="Unassembled WGS sequence"/>
</dbReference>
<dbReference type="GO" id="GO:0030267">
    <property type="term" value="F:glyoxylate reductase (NADPH) activity"/>
    <property type="evidence" value="ECO:0007669"/>
    <property type="project" value="TreeGrafter"/>
</dbReference>
<organism evidence="6 7">
    <name type="scientific">Chlorella sorokiniana</name>
    <name type="common">Freshwater green alga</name>
    <dbReference type="NCBI Taxonomy" id="3076"/>
    <lineage>
        <taxon>Eukaryota</taxon>
        <taxon>Viridiplantae</taxon>
        <taxon>Chlorophyta</taxon>
        <taxon>core chlorophytes</taxon>
        <taxon>Trebouxiophyceae</taxon>
        <taxon>Chlorellales</taxon>
        <taxon>Chlorellaceae</taxon>
        <taxon>Chlorella clade</taxon>
        <taxon>Chlorella</taxon>
    </lineage>
</organism>
<dbReference type="InterPro" id="IPR050223">
    <property type="entry name" value="D-isomer_2-hydroxyacid_DH"/>
</dbReference>
<comment type="similarity">
    <text evidence="1 3">Belongs to the D-isomer specific 2-hydroxyacid dehydrogenase family.</text>
</comment>
<dbReference type="SUPFAM" id="SSF51735">
    <property type="entry name" value="NAD(P)-binding Rossmann-fold domains"/>
    <property type="match status" value="1"/>
</dbReference>
<evidence type="ECO:0000256" key="2">
    <source>
        <dbReference type="ARBA" id="ARBA00023002"/>
    </source>
</evidence>
<dbReference type="PANTHER" id="PTHR10996:SF257">
    <property type="entry name" value="GLYOXYLATE REDUCTASE 1"/>
    <property type="match status" value="1"/>
</dbReference>
<dbReference type="InterPro" id="IPR036291">
    <property type="entry name" value="NAD(P)-bd_dom_sf"/>
</dbReference>
<reference evidence="6 7" key="1">
    <citation type="journal article" date="2018" name="Plant J.">
        <title>Genome sequences of Chlorella sorokiniana UTEX 1602 and Micractinium conductrix SAG 241.80: implications to maltose excretion by a green alga.</title>
        <authorList>
            <person name="Arriola M.B."/>
            <person name="Velmurugan N."/>
            <person name="Zhang Y."/>
            <person name="Plunkett M.H."/>
            <person name="Hondzo H."/>
            <person name="Barney B.M."/>
        </authorList>
    </citation>
    <scope>NUCLEOTIDE SEQUENCE [LARGE SCALE GENOMIC DNA]</scope>
    <source>
        <strain evidence="7">UTEX 1602</strain>
    </source>
</reference>
<comment type="caution">
    <text evidence="6">The sequence shown here is derived from an EMBL/GenBank/DDBJ whole genome shotgun (WGS) entry which is preliminary data.</text>
</comment>
<keyword evidence="7" id="KW-1185">Reference proteome</keyword>
<evidence type="ECO:0000313" key="6">
    <source>
        <dbReference type="EMBL" id="PRW60721.1"/>
    </source>
</evidence>
<dbReference type="InterPro" id="IPR006139">
    <property type="entry name" value="D-isomer_2_OHA_DH_cat_dom"/>
</dbReference>
<dbReference type="EMBL" id="LHPG02000002">
    <property type="protein sequence ID" value="PRW60721.1"/>
    <property type="molecule type" value="Genomic_DNA"/>
</dbReference>
<dbReference type="InterPro" id="IPR029752">
    <property type="entry name" value="D-isomer_DH_CS1"/>
</dbReference>
<dbReference type="Pfam" id="PF00389">
    <property type="entry name" value="2-Hacid_dh"/>
    <property type="match status" value="1"/>
</dbReference>
<gene>
    <name evidence="6" type="ORF">C2E21_1142</name>
</gene>
<dbReference type="GO" id="GO:0051287">
    <property type="term" value="F:NAD binding"/>
    <property type="evidence" value="ECO:0007669"/>
    <property type="project" value="InterPro"/>
</dbReference>
<dbReference type="OrthoDB" id="9991913at2759"/>
<dbReference type="AlphaFoldDB" id="A0A2P6U345"/>
<evidence type="ECO:0000259" key="5">
    <source>
        <dbReference type="Pfam" id="PF02826"/>
    </source>
</evidence>
<accession>A0A2P6U345</accession>
<dbReference type="STRING" id="3076.A0A2P6U345"/>
<dbReference type="Pfam" id="PF02826">
    <property type="entry name" value="2-Hacid_dh_C"/>
    <property type="match status" value="1"/>
</dbReference>
<sequence length="406" mass="43250">MASFASRLSRAVATGVRAMSTASAGGVPVEVHNPSGALRVVVTKALPGDRWLKVLTAAGCRVEVSADPDTILSNAKIRALIGDKCDGVIGQLTEDWGAELFGALKAAGGRAYSNYAVGYNNVKVPEATNVGIPVGNTPGVLTETTAELALALTFAAARRVVEGDEFMRGGHYKGWLPTLFVGNLLQNKTVGIIGAGRIGTAYARMMVEGHKCDLVYYDPYPNTWLEDYVRDYGKLLASKGERAVTVRRCETVEEVLQQSDVVSLHCNLDEQTRHLINAERLKQMKPDAVLVNAARGPVIDEAALVAHLKANPNFRAGLDVFEDEPDMKPGLADCKNAVIVPHIASATLWTRAGMATLAACNVAATLSGHPAWNKPDVLPFVDGPFDQIPKAAPSIVNAKELGLKMA</sequence>
<dbReference type="PANTHER" id="PTHR10996">
    <property type="entry name" value="2-HYDROXYACID DEHYDROGENASE-RELATED"/>
    <property type="match status" value="1"/>
</dbReference>
<proteinExistence type="inferred from homology"/>
<dbReference type="CDD" id="cd05301">
    <property type="entry name" value="GDH"/>
    <property type="match status" value="1"/>
</dbReference>
<keyword evidence="2 3" id="KW-0560">Oxidoreductase</keyword>
<dbReference type="GO" id="GO:0008465">
    <property type="term" value="F:hydroxypyruvate reductase (NADH) activity"/>
    <property type="evidence" value="ECO:0007669"/>
    <property type="project" value="TreeGrafter"/>
</dbReference>
<dbReference type="PROSITE" id="PS00065">
    <property type="entry name" value="D_2_HYDROXYACID_DH_1"/>
    <property type="match status" value="1"/>
</dbReference>
<dbReference type="PROSITE" id="PS00671">
    <property type="entry name" value="D_2_HYDROXYACID_DH_3"/>
    <property type="match status" value="1"/>
</dbReference>
<evidence type="ECO:0000256" key="3">
    <source>
        <dbReference type="RuleBase" id="RU003719"/>
    </source>
</evidence>